<evidence type="ECO:0000256" key="1">
    <source>
        <dbReference type="ARBA" id="ARBA00004141"/>
    </source>
</evidence>
<organism evidence="8 9">
    <name type="scientific">Rhodococcus wratislaviensis</name>
    <name type="common">Tsukamurella wratislaviensis</name>
    <dbReference type="NCBI Taxonomy" id="44752"/>
    <lineage>
        <taxon>Bacteria</taxon>
        <taxon>Bacillati</taxon>
        <taxon>Actinomycetota</taxon>
        <taxon>Actinomycetes</taxon>
        <taxon>Mycobacteriales</taxon>
        <taxon>Nocardiaceae</taxon>
        <taxon>Rhodococcus</taxon>
    </lineage>
</organism>
<evidence type="ECO:0000256" key="5">
    <source>
        <dbReference type="ARBA" id="ARBA00023136"/>
    </source>
</evidence>
<evidence type="ECO:0000256" key="3">
    <source>
        <dbReference type="ARBA" id="ARBA00022692"/>
    </source>
</evidence>
<dbReference type="Pfam" id="PF00230">
    <property type="entry name" value="MIP"/>
    <property type="match status" value="1"/>
</dbReference>
<dbReference type="InterPro" id="IPR034294">
    <property type="entry name" value="Aquaporin_transptr"/>
</dbReference>
<evidence type="ECO:0000256" key="4">
    <source>
        <dbReference type="ARBA" id="ARBA00022989"/>
    </source>
</evidence>
<dbReference type="AlphaFoldDB" id="A0AB38F6I3"/>
<dbReference type="InterPro" id="IPR022357">
    <property type="entry name" value="MIP_CS"/>
</dbReference>
<evidence type="ECO:0000256" key="2">
    <source>
        <dbReference type="ARBA" id="ARBA00022448"/>
    </source>
</evidence>
<evidence type="ECO:0000256" key="7">
    <source>
        <dbReference type="SAM" id="Phobius"/>
    </source>
</evidence>
<dbReference type="GO" id="GO:0016020">
    <property type="term" value="C:membrane"/>
    <property type="evidence" value="ECO:0007669"/>
    <property type="project" value="UniProtKB-SubCell"/>
</dbReference>
<dbReference type="InterPro" id="IPR023271">
    <property type="entry name" value="Aquaporin-like"/>
</dbReference>
<dbReference type="SUPFAM" id="SSF81338">
    <property type="entry name" value="Aquaporin-like"/>
    <property type="match status" value="1"/>
</dbReference>
<keyword evidence="3 6" id="KW-0812">Transmembrane</keyword>
<feature type="transmembrane region" description="Helical" evidence="7">
    <location>
        <begin position="141"/>
        <end position="166"/>
    </location>
</feature>
<reference evidence="8 9" key="1">
    <citation type="submission" date="2018-06" db="EMBL/GenBank/DDBJ databases">
        <authorList>
            <consortium name="Pathogen Informatics"/>
            <person name="Doyle S."/>
        </authorList>
    </citation>
    <scope>NUCLEOTIDE SEQUENCE [LARGE SCALE GENOMIC DNA]</scope>
    <source>
        <strain evidence="8 9">NCTC13229</strain>
    </source>
</reference>
<dbReference type="InterPro" id="IPR000425">
    <property type="entry name" value="MIP"/>
</dbReference>
<keyword evidence="5 7" id="KW-0472">Membrane</keyword>
<dbReference type="Gene3D" id="1.20.1080.10">
    <property type="entry name" value="Glycerol uptake facilitator protein"/>
    <property type="match status" value="1"/>
</dbReference>
<feature type="transmembrane region" description="Helical" evidence="7">
    <location>
        <begin position="49"/>
        <end position="70"/>
    </location>
</feature>
<feature type="transmembrane region" description="Helical" evidence="7">
    <location>
        <begin position="20"/>
        <end position="37"/>
    </location>
</feature>
<accession>A0AB38F6I3</accession>
<dbReference type="PANTHER" id="PTHR45724:SF13">
    <property type="entry name" value="AQUAPORIN NIP1-1-RELATED"/>
    <property type="match status" value="1"/>
</dbReference>
<name>A0AB38F6I3_RHOWR</name>
<comment type="subcellular location">
    <subcellularLocation>
        <location evidence="1">Membrane</location>
        <topology evidence="1">Multi-pass membrane protein</topology>
    </subcellularLocation>
</comment>
<dbReference type="Proteomes" id="UP000251211">
    <property type="component" value="Unassembled WGS sequence"/>
</dbReference>
<feature type="transmembrane region" description="Helical" evidence="7">
    <location>
        <begin position="173"/>
        <end position="190"/>
    </location>
</feature>
<evidence type="ECO:0000313" key="9">
    <source>
        <dbReference type="Proteomes" id="UP000251211"/>
    </source>
</evidence>
<evidence type="ECO:0000256" key="6">
    <source>
        <dbReference type="RuleBase" id="RU000477"/>
    </source>
</evidence>
<protein>
    <submittedName>
        <fullName evidence="8">Glycerol uptake facilitator protein</fullName>
    </submittedName>
</protein>
<dbReference type="EMBL" id="UAUI01000001">
    <property type="protein sequence ID" value="SPZ34977.1"/>
    <property type="molecule type" value="Genomic_DNA"/>
</dbReference>
<proteinExistence type="inferred from homology"/>
<dbReference type="PROSITE" id="PS00221">
    <property type="entry name" value="MIP"/>
    <property type="match status" value="1"/>
</dbReference>
<comment type="similarity">
    <text evidence="6">Belongs to the MIP/aquaporin (TC 1.A.8) family.</text>
</comment>
<feature type="transmembrane region" description="Helical" evidence="7">
    <location>
        <begin position="76"/>
        <end position="95"/>
    </location>
</feature>
<evidence type="ECO:0000313" key="8">
    <source>
        <dbReference type="EMBL" id="SPZ34977.1"/>
    </source>
</evidence>
<sequence>MSTASALPRRQPLARAADEFALTVVLLFLAVTVVRWLRDPGSALYIADLDVALAIIGVVSGIILTSLMFSPPGKRAGGHMNPAVTIALWLMNAFPGQSVPPYILAQLAGSAVGTGLARLVWGRAVSFPPVDYAAIRAASTWQPASVFLAEMGSMMVLIVVVGFFLTRPGCARLLPYVIGLSVGLVIAFLGPRSGGSINPARQFGPAALSGRTTDLWIYLVAPVLGAVLGASVDHALNRRFRTRRALVTIPTAFVPDLPQSPSASAAAVQGPFPVRRSVCSPQAISRWRRIVKRSPTSCGTSFIHRIH</sequence>
<keyword evidence="2 6" id="KW-0813">Transport</keyword>
<dbReference type="RefSeq" id="WP_218027696.1">
    <property type="nucleotide sequence ID" value="NZ_QTTP01000001.1"/>
</dbReference>
<keyword evidence="4 7" id="KW-1133">Transmembrane helix</keyword>
<gene>
    <name evidence="8" type="primary">glpF</name>
    <name evidence="8" type="ORF">NCTC13229_00527</name>
</gene>
<dbReference type="PRINTS" id="PR00783">
    <property type="entry name" value="MINTRINSICP"/>
</dbReference>
<dbReference type="PANTHER" id="PTHR45724">
    <property type="entry name" value="AQUAPORIN NIP2-1"/>
    <property type="match status" value="1"/>
</dbReference>
<feature type="transmembrane region" description="Helical" evidence="7">
    <location>
        <begin position="215"/>
        <end position="236"/>
    </location>
</feature>
<comment type="caution">
    <text evidence="8">The sequence shown here is derived from an EMBL/GenBank/DDBJ whole genome shotgun (WGS) entry which is preliminary data.</text>
</comment>
<dbReference type="GO" id="GO:0015267">
    <property type="term" value="F:channel activity"/>
    <property type="evidence" value="ECO:0007669"/>
    <property type="project" value="InterPro"/>
</dbReference>